<dbReference type="InterPro" id="IPR027443">
    <property type="entry name" value="IPNS-like_sf"/>
</dbReference>
<feature type="domain" description="Isopenicillin N synthase-like Fe(2+) 2OG dioxygenase" evidence="2">
    <location>
        <begin position="37"/>
        <end position="89"/>
    </location>
</feature>
<organism evidence="3 4">
    <name type="scientific">Heliocybe sulcata</name>
    <dbReference type="NCBI Taxonomy" id="5364"/>
    <lineage>
        <taxon>Eukaryota</taxon>
        <taxon>Fungi</taxon>
        <taxon>Dikarya</taxon>
        <taxon>Basidiomycota</taxon>
        <taxon>Agaricomycotina</taxon>
        <taxon>Agaricomycetes</taxon>
        <taxon>Gloeophyllales</taxon>
        <taxon>Gloeophyllaceae</taxon>
        <taxon>Heliocybe</taxon>
    </lineage>
</organism>
<feature type="region of interest" description="Disordered" evidence="1">
    <location>
        <begin position="121"/>
        <end position="151"/>
    </location>
</feature>
<gene>
    <name evidence="3" type="ORF">OE88DRAFT_1649072</name>
</gene>
<dbReference type="STRING" id="5364.A0A5C3MWE4"/>
<dbReference type="SUPFAM" id="SSF51197">
    <property type="entry name" value="Clavaminate synthase-like"/>
    <property type="match status" value="1"/>
</dbReference>
<dbReference type="OrthoDB" id="406156at2759"/>
<keyword evidence="4" id="KW-1185">Reference proteome</keyword>
<dbReference type="Pfam" id="PF03171">
    <property type="entry name" value="2OG-FeII_Oxy"/>
    <property type="match status" value="1"/>
</dbReference>
<proteinExistence type="predicted"/>
<evidence type="ECO:0000313" key="3">
    <source>
        <dbReference type="EMBL" id="TFK45771.1"/>
    </source>
</evidence>
<dbReference type="EMBL" id="ML213537">
    <property type="protein sequence ID" value="TFK45771.1"/>
    <property type="molecule type" value="Genomic_DNA"/>
</dbReference>
<evidence type="ECO:0000256" key="1">
    <source>
        <dbReference type="SAM" id="MobiDB-lite"/>
    </source>
</evidence>
<dbReference type="AlphaFoldDB" id="A0A5C3MWE4"/>
<reference evidence="3 4" key="1">
    <citation type="journal article" date="2019" name="Nat. Ecol. Evol.">
        <title>Megaphylogeny resolves global patterns of mushroom evolution.</title>
        <authorList>
            <person name="Varga T."/>
            <person name="Krizsan K."/>
            <person name="Foldi C."/>
            <person name="Dima B."/>
            <person name="Sanchez-Garcia M."/>
            <person name="Sanchez-Ramirez S."/>
            <person name="Szollosi G.J."/>
            <person name="Szarkandi J.G."/>
            <person name="Papp V."/>
            <person name="Albert L."/>
            <person name="Andreopoulos W."/>
            <person name="Angelini C."/>
            <person name="Antonin V."/>
            <person name="Barry K.W."/>
            <person name="Bougher N.L."/>
            <person name="Buchanan P."/>
            <person name="Buyck B."/>
            <person name="Bense V."/>
            <person name="Catcheside P."/>
            <person name="Chovatia M."/>
            <person name="Cooper J."/>
            <person name="Damon W."/>
            <person name="Desjardin D."/>
            <person name="Finy P."/>
            <person name="Geml J."/>
            <person name="Haridas S."/>
            <person name="Hughes K."/>
            <person name="Justo A."/>
            <person name="Karasinski D."/>
            <person name="Kautmanova I."/>
            <person name="Kiss B."/>
            <person name="Kocsube S."/>
            <person name="Kotiranta H."/>
            <person name="LaButti K.M."/>
            <person name="Lechner B.E."/>
            <person name="Liimatainen K."/>
            <person name="Lipzen A."/>
            <person name="Lukacs Z."/>
            <person name="Mihaltcheva S."/>
            <person name="Morgado L.N."/>
            <person name="Niskanen T."/>
            <person name="Noordeloos M.E."/>
            <person name="Ohm R.A."/>
            <person name="Ortiz-Santana B."/>
            <person name="Ovrebo C."/>
            <person name="Racz N."/>
            <person name="Riley R."/>
            <person name="Savchenko A."/>
            <person name="Shiryaev A."/>
            <person name="Soop K."/>
            <person name="Spirin V."/>
            <person name="Szebenyi C."/>
            <person name="Tomsovsky M."/>
            <person name="Tulloss R.E."/>
            <person name="Uehling J."/>
            <person name="Grigoriev I.V."/>
            <person name="Vagvolgyi C."/>
            <person name="Papp T."/>
            <person name="Martin F.M."/>
            <person name="Miettinen O."/>
            <person name="Hibbett D.S."/>
            <person name="Nagy L.G."/>
        </authorList>
    </citation>
    <scope>NUCLEOTIDE SEQUENCE [LARGE SCALE GENOMIC DNA]</scope>
    <source>
        <strain evidence="3 4">OMC1185</strain>
    </source>
</reference>
<dbReference type="Proteomes" id="UP000305948">
    <property type="component" value="Unassembled WGS sequence"/>
</dbReference>
<name>A0A5C3MWE4_9AGAM</name>
<evidence type="ECO:0000313" key="4">
    <source>
        <dbReference type="Proteomes" id="UP000305948"/>
    </source>
</evidence>
<dbReference type="InterPro" id="IPR044861">
    <property type="entry name" value="IPNS-like_FE2OG_OXY"/>
</dbReference>
<dbReference type="Gene3D" id="2.60.120.330">
    <property type="entry name" value="B-lactam Antibiotic, Isopenicillin N Synthase, Chain"/>
    <property type="match status" value="1"/>
</dbReference>
<sequence>MPSANRHHADALARICLRLLCLGEDEQKSKNVWLKGHTAGQQILSPKGWWKWVKHIENALVINIGDALEFLSGGIYKATILHVVQPPPSQHGYTRLGVFYFAVFDDDVVLKPLEESPGIKREGVLSERLPERGQEPTMDEDRKARIRAYDT</sequence>
<accession>A0A5C3MWE4</accession>
<protein>
    <recommendedName>
        <fullName evidence="2">Isopenicillin N synthase-like Fe(2+) 2OG dioxygenase domain-containing protein</fullName>
    </recommendedName>
</protein>
<evidence type="ECO:0000259" key="2">
    <source>
        <dbReference type="Pfam" id="PF03171"/>
    </source>
</evidence>